<dbReference type="EMBL" id="JAIWYP010000003">
    <property type="protein sequence ID" value="KAH3858398.1"/>
    <property type="molecule type" value="Genomic_DNA"/>
</dbReference>
<gene>
    <name evidence="1" type="ORF">DPMN_101022</name>
</gene>
<accession>A0A9D4LGX8</accession>
<evidence type="ECO:0000313" key="2">
    <source>
        <dbReference type="Proteomes" id="UP000828390"/>
    </source>
</evidence>
<organism evidence="1 2">
    <name type="scientific">Dreissena polymorpha</name>
    <name type="common">Zebra mussel</name>
    <name type="synonym">Mytilus polymorpha</name>
    <dbReference type="NCBI Taxonomy" id="45954"/>
    <lineage>
        <taxon>Eukaryota</taxon>
        <taxon>Metazoa</taxon>
        <taxon>Spiralia</taxon>
        <taxon>Lophotrochozoa</taxon>
        <taxon>Mollusca</taxon>
        <taxon>Bivalvia</taxon>
        <taxon>Autobranchia</taxon>
        <taxon>Heteroconchia</taxon>
        <taxon>Euheterodonta</taxon>
        <taxon>Imparidentia</taxon>
        <taxon>Neoheterodontei</taxon>
        <taxon>Myida</taxon>
        <taxon>Dreissenoidea</taxon>
        <taxon>Dreissenidae</taxon>
        <taxon>Dreissena</taxon>
    </lineage>
</organism>
<protein>
    <submittedName>
        <fullName evidence="1">Uncharacterized protein</fullName>
    </submittedName>
</protein>
<sequence length="68" mass="7766">MSGKENCGSFFSELSVVEIKKASAAPRELYSPSVTKRKKKLFRMETVEIKQNATLKHKTEGRSNKYNK</sequence>
<keyword evidence="2" id="KW-1185">Reference proteome</keyword>
<name>A0A9D4LGX8_DREPO</name>
<reference evidence="1" key="1">
    <citation type="journal article" date="2019" name="bioRxiv">
        <title>The Genome of the Zebra Mussel, Dreissena polymorpha: A Resource for Invasive Species Research.</title>
        <authorList>
            <person name="McCartney M.A."/>
            <person name="Auch B."/>
            <person name="Kono T."/>
            <person name="Mallez S."/>
            <person name="Zhang Y."/>
            <person name="Obille A."/>
            <person name="Becker A."/>
            <person name="Abrahante J.E."/>
            <person name="Garbe J."/>
            <person name="Badalamenti J.P."/>
            <person name="Herman A."/>
            <person name="Mangelson H."/>
            <person name="Liachko I."/>
            <person name="Sullivan S."/>
            <person name="Sone E.D."/>
            <person name="Koren S."/>
            <person name="Silverstein K.A.T."/>
            <person name="Beckman K.B."/>
            <person name="Gohl D.M."/>
        </authorList>
    </citation>
    <scope>NUCLEOTIDE SEQUENCE</scope>
    <source>
        <strain evidence="1">Duluth1</strain>
        <tissue evidence="1">Whole animal</tissue>
    </source>
</reference>
<reference evidence="1" key="2">
    <citation type="submission" date="2020-11" db="EMBL/GenBank/DDBJ databases">
        <authorList>
            <person name="McCartney M.A."/>
            <person name="Auch B."/>
            <person name="Kono T."/>
            <person name="Mallez S."/>
            <person name="Becker A."/>
            <person name="Gohl D.M."/>
            <person name="Silverstein K.A.T."/>
            <person name="Koren S."/>
            <person name="Bechman K.B."/>
            <person name="Herman A."/>
            <person name="Abrahante J.E."/>
            <person name="Garbe J."/>
        </authorList>
    </citation>
    <scope>NUCLEOTIDE SEQUENCE</scope>
    <source>
        <strain evidence="1">Duluth1</strain>
        <tissue evidence="1">Whole animal</tissue>
    </source>
</reference>
<evidence type="ECO:0000313" key="1">
    <source>
        <dbReference type="EMBL" id="KAH3858398.1"/>
    </source>
</evidence>
<comment type="caution">
    <text evidence="1">The sequence shown here is derived from an EMBL/GenBank/DDBJ whole genome shotgun (WGS) entry which is preliminary data.</text>
</comment>
<proteinExistence type="predicted"/>
<dbReference type="AlphaFoldDB" id="A0A9D4LGX8"/>
<dbReference type="Proteomes" id="UP000828390">
    <property type="component" value="Unassembled WGS sequence"/>
</dbReference>